<dbReference type="AlphaFoldDB" id="A0A843WH47"/>
<dbReference type="SUPFAM" id="SSF52833">
    <property type="entry name" value="Thioredoxin-like"/>
    <property type="match status" value="1"/>
</dbReference>
<dbReference type="InterPro" id="IPR036249">
    <property type="entry name" value="Thioredoxin-like_sf"/>
</dbReference>
<proteinExistence type="predicted"/>
<organism evidence="1 2">
    <name type="scientific">Colocasia esculenta</name>
    <name type="common">Wild taro</name>
    <name type="synonym">Arum esculentum</name>
    <dbReference type="NCBI Taxonomy" id="4460"/>
    <lineage>
        <taxon>Eukaryota</taxon>
        <taxon>Viridiplantae</taxon>
        <taxon>Streptophyta</taxon>
        <taxon>Embryophyta</taxon>
        <taxon>Tracheophyta</taxon>
        <taxon>Spermatophyta</taxon>
        <taxon>Magnoliopsida</taxon>
        <taxon>Liliopsida</taxon>
        <taxon>Araceae</taxon>
        <taxon>Aroideae</taxon>
        <taxon>Colocasieae</taxon>
        <taxon>Colocasia</taxon>
    </lineage>
</organism>
<sequence length="183" mass="19619">MGRRVSPQVRTCLVRGLLQQQRHPLGSPATASTGHVPRRFVSSANNGAAVKNRASALTPASRSSSLALVPFVPFALVRWKNEQCYSLTPASAYSSSSSSGSAGVVVVESAEDFENALNKREHCPQFSTFLPRGVVPEGIQNKLSELGISAVPTLNFYKDGKIAAKVVGADVQKIKGIMEQFYK</sequence>
<dbReference type="EMBL" id="NMUH01004782">
    <property type="protein sequence ID" value="MQM10803.1"/>
    <property type="molecule type" value="Genomic_DNA"/>
</dbReference>
<dbReference type="OrthoDB" id="2121326at2759"/>
<dbReference type="CDD" id="cd02947">
    <property type="entry name" value="TRX_family"/>
    <property type="match status" value="1"/>
</dbReference>
<reference evidence="1" key="1">
    <citation type="submission" date="2017-07" db="EMBL/GenBank/DDBJ databases">
        <title>Taro Niue Genome Assembly and Annotation.</title>
        <authorList>
            <person name="Atibalentja N."/>
            <person name="Keating K."/>
            <person name="Fields C.J."/>
        </authorList>
    </citation>
    <scope>NUCLEOTIDE SEQUENCE</scope>
    <source>
        <strain evidence="1">Niue_2</strain>
        <tissue evidence="1">Leaf</tissue>
    </source>
</reference>
<comment type="caution">
    <text evidence="1">The sequence shown here is derived from an EMBL/GenBank/DDBJ whole genome shotgun (WGS) entry which is preliminary data.</text>
</comment>
<keyword evidence="2" id="KW-1185">Reference proteome</keyword>
<accession>A0A843WH47</accession>
<evidence type="ECO:0000313" key="2">
    <source>
        <dbReference type="Proteomes" id="UP000652761"/>
    </source>
</evidence>
<gene>
    <name evidence="1" type="ORF">Taro_043699</name>
</gene>
<evidence type="ECO:0000313" key="1">
    <source>
        <dbReference type="EMBL" id="MQM10803.1"/>
    </source>
</evidence>
<protein>
    <submittedName>
        <fullName evidence="1">Uncharacterized protein</fullName>
    </submittedName>
</protein>
<dbReference type="Gene3D" id="3.40.30.10">
    <property type="entry name" value="Glutaredoxin"/>
    <property type="match status" value="1"/>
</dbReference>
<name>A0A843WH47_COLES</name>
<dbReference type="Proteomes" id="UP000652761">
    <property type="component" value="Unassembled WGS sequence"/>
</dbReference>